<reference evidence="1 2" key="1">
    <citation type="submission" date="2015-09" db="EMBL/GenBank/DDBJ databases">
        <authorList>
            <consortium name="Pathogen Informatics"/>
        </authorList>
    </citation>
    <scope>NUCLEOTIDE SEQUENCE [LARGE SCALE GENOMIC DNA]</scope>
    <source>
        <strain evidence="1 2">2789STDY5834858</strain>
    </source>
</reference>
<protein>
    <submittedName>
        <fullName evidence="1">Uncharacterized protein</fullName>
    </submittedName>
</protein>
<evidence type="ECO:0000313" key="1">
    <source>
        <dbReference type="EMBL" id="CUO26324.1"/>
    </source>
</evidence>
<accession>A0ABM9USN7</accession>
<sequence>MMVNLPLRLTGSGNPGYRIPNTVTITYSNGRILRNVGLIDTSITTSSFTMDMSSGYNSNGNRITNIVGYNGQYLLKYCLQCGHTKPTIDFGWSGRVTTGRRDQSDCNNCRGSY</sequence>
<comment type="caution">
    <text evidence="1">The sequence shown here is derived from an EMBL/GenBank/DDBJ whole genome shotgun (WGS) entry which is preliminary data.</text>
</comment>
<keyword evidence="2" id="KW-1185">Reference proteome</keyword>
<dbReference type="Proteomes" id="UP000095488">
    <property type="component" value="Unassembled WGS sequence"/>
</dbReference>
<dbReference type="EMBL" id="CYZR01000019">
    <property type="protein sequence ID" value="CUO26324.1"/>
    <property type="molecule type" value="Genomic_DNA"/>
</dbReference>
<name>A0ABM9USN7_SARVE</name>
<proteinExistence type="predicted"/>
<evidence type="ECO:0000313" key="2">
    <source>
        <dbReference type="Proteomes" id="UP000095488"/>
    </source>
</evidence>
<dbReference type="RefSeq" id="WP_055260293.1">
    <property type="nucleotide sequence ID" value="NZ_CABIXL010000019.1"/>
</dbReference>
<organism evidence="1 2">
    <name type="scientific">Sarcina ventriculi</name>
    <name type="common">Clostridium ventriculi</name>
    <dbReference type="NCBI Taxonomy" id="1267"/>
    <lineage>
        <taxon>Bacteria</taxon>
        <taxon>Bacillati</taxon>
        <taxon>Bacillota</taxon>
        <taxon>Clostridia</taxon>
        <taxon>Eubacteriales</taxon>
        <taxon>Clostridiaceae</taxon>
        <taxon>Sarcina</taxon>
    </lineage>
</organism>
<gene>
    <name evidence="1" type="ORF">ERS852473_02328</name>
</gene>